<dbReference type="SUPFAM" id="SSF53756">
    <property type="entry name" value="UDP-Glycosyltransferase/glycogen phosphorylase"/>
    <property type="match status" value="1"/>
</dbReference>
<proteinExistence type="predicted"/>
<organism evidence="2 3">
    <name type="scientific">Candidatus Woesebacteria bacterium GW2011_GWC2_45_9</name>
    <dbReference type="NCBI Taxonomy" id="1618589"/>
    <lineage>
        <taxon>Bacteria</taxon>
        <taxon>Candidatus Woeseibacteriota</taxon>
    </lineage>
</organism>
<dbReference type="CDD" id="cd03801">
    <property type="entry name" value="GT4_PimA-like"/>
    <property type="match status" value="1"/>
</dbReference>
<dbReference type="GO" id="GO:0016757">
    <property type="term" value="F:glycosyltransferase activity"/>
    <property type="evidence" value="ECO:0007669"/>
    <property type="project" value="TreeGrafter"/>
</dbReference>
<evidence type="ECO:0000313" key="2">
    <source>
        <dbReference type="EMBL" id="KKU17798.1"/>
    </source>
</evidence>
<dbReference type="InterPro" id="IPR050194">
    <property type="entry name" value="Glycosyltransferase_grp1"/>
</dbReference>
<dbReference type="Proteomes" id="UP000034922">
    <property type="component" value="Unassembled WGS sequence"/>
</dbReference>
<name>A0A0G1QJ45_9BACT</name>
<dbReference type="InterPro" id="IPR028098">
    <property type="entry name" value="Glyco_trans_4-like_N"/>
</dbReference>
<protein>
    <submittedName>
        <fullName evidence="2">Glycosyl transferase group 1</fullName>
    </submittedName>
</protein>
<gene>
    <name evidence="2" type="ORF">UX25_C0001G0012</name>
</gene>
<evidence type="ECO:0000313" key="3">
    <source>
        <dbReference type="Proteomes" id="UP000034922"/>
    </source>
</evidence>
<dbReference type="PANTHER" id="PTHR45947:SF3">
    <property type="entry name" value="SULFOQUINOVOSYL TRANSFERASE SQD2"/>
    <property type="match status" value="1"/>
</dbReference>
<sequence>MKIAFLNMYNGLVDRGAETFVKEVAQKLAIRHEVVVFQSGGPSGKENYKVEKIPMKIDWARKSGAGSFLSLLFLDYWNRLVFRFSLKTLSKIVKEKFDIVVPVNGGWMPALMRLATWVYRGKMVISGQAGMGWDERNNLWCFPDTFVALSSKAKLWAKKVNPLIRTVYVPNGVDTERFTANGPTFKTNLPKPIILCVGALTKSKRIDLTIKAVANLGNASLLVVGDGDLRRELSWLGKRLLGKRFQLVKIPFSEMPQIYRAVDVFTLASEPFHSFEIVLVEAMASSLPVVANKDDIRREIVGRAGVLVDPTNTETYAIALENAMRLRWGKRPQNQARKFSWDIIASQYQKLFRKITK</sequence>
<feature type="domain" description="Glycosyltransferase subfamily 4-like N-terminal" evidence="1">
    <location>
        <begin position="16"/>
        <end position="177"/>
    </location>
</feature>
<reference evidence="2 3" key="1">
    <citation type="journal article" date="2015" name="Nature">
        <title>rRNA introns, odd ribosomes, and small enigmatic genomes across a large radiation of phyla.</title>
        <authorList>
            <person name="Brown C.T."/>
            <person name="Hug L.A."/>
            <person name="Thomas B.C."/>
            <person name="Sharon I."/>
            <person name="Castelle C.J."/>
            <person name="Singh A."/>
            <person name="Wilkins M.J."/>
            <person name="Williams K.H."/>
            <person name="Banfield J.F."/>
        </authorList>
    </citation>
    <scope>NUCLEOTIDE SEQUENCE [LARGE SCALE GENOMIC DNA]</scope>
</reference>
<keyword evidence="2" id="KW-0808">Transferase</keyword>
<dbReference type="EMBL" id="LCLM01000001">
    <property type="protein sequence ID" value="KKU17798.1"/>
    <property type="molecule type" value="Genomic_DNA"/>
</dbReference>
<dbReference type="Pfam" id="PF13439">
    <property type="entry name" value="Glyco_transf_4"/>
    <property type="match status" value="1"/>
</dbReference>
<dbReference type="AlphaFoldDB" id="A0A0G1QJ45"/>
<dbReference type="PANTHER" id="PTHR45947">
    <property type="entry name" value="SULFOQUINOVOSYL TRANSFERASE SQD2"/>
    <property type="match status" value="1"/>
</dbReference>
<dbReference type="Pfam" id="PF13692">
    <property type="entry name" value="Glyco_trans_1_4"/>
    <property type="match status" value="1"/>
</dbReference>
<dbReference type="Gene3D" id="3.40.50.2000">
    <property type="entry name" value="Glycogen Phosphorylase B"/>
    <property type="match status" value="2"/>
</dbReference>
<accession>A0A0G1QJ45</accession>
<evidence type="ECO:0000259" key="1">
    <source>
        <dbReference type="Pfam" id="PF13439"/>
    </source>
</evidence>
<comment type="caution">
    <text evidence="2">The sequence shown here is derived from an EMBL/GenBank/DDBJ whole genome shotgun (WGS) entry which is preliminary data.</text>
</comment>
<dbReference type="PATRIC" id="fig|1618589.3.peg.12"/>
<dbReference type="STRING" id="1618589.UX25_C0001G0012"/>